<dbReference type="STRING" id="112248.SAMN05444392_101157"/>
<evidence type="ECO:0000313" key="2">
    <source>
        <dbReference type="EMBL" id="SHE36088.1"/>
    </source>
</evidence>
<keyword evidence="1" id="KW-0812">Transmembrane</keyword>
<protein>
    <submittedName>
        <fullName evidence="2">Uncharacterized protein</fullName>
    </submittedName>
</protein>
<feature type="transmembrane region" description="Helical" evidence="1">
    <location>
        <begin position="12"/>
        <end position="33"/>
    </location>
</feature>
<reference evidence="2 3" key="1">
    <citation type="submission" date="2016-11" db="EMBL/GenBank/DDBJ databases">
        <authorList>
            <person name="Jaros S."/>
            <person name="Januszkiewicz K."/>
            <person name="Wedrychowicz H."/>
        </authorList>
    </citation>
    <scope>NUCLEOTIDE SEQUENCE [LARGE SCALE GENOMIC DNA]</scope>
    <source>
        <strain evidence="2 3">DSM 44666</strain>
    </source>
</reference>
<dbReference type="AlphaFoldDB" id="A0A1M4SV63"/>
<proteinExistence type="predicted"/>
<accession>A0A1M4SV63</accession>
<gene>
    <name evidence="2" type="ORF">SAMN05444392_101157</name>
</gene>
<dbReference type="RefSeq" id="WP_073150438.1">
    <property type="nucleotide sequence ID" value="NZ_FQVL01000001.1"/>
</dbReference>
<sequence length="115" mass="13756">MQVLKKRLKLTLLVTTIAINLMIGTLILGRYYWSLPLASPASSYLNTNQPQITSRYVMQFVSTDEFRDKNRKGGKWRVEHYREYEYRYHPNGEVIDRIPTSKEEHIRYWMSDPKN</sequence>
<dbReference type="Proteomes" id="UP000184476">
    <property type="component" value="Unassembled WGS sequence"/>
</dbReference>
<dbReference type="OrthoDB" id="2991037at2"/>
<keyword evidence="1" id="KW-0472">Membrane</keyword>
<evidence type="ECO:0000256" key="1">
    <source>
        <dbReference type="SAM" id="Phobius"/>
    </source>
</evidence>
<name>A0A1M4SV63_9BACL</name>
<dbReference type="EMBL" id="FQVL01000001">
    <property type="protein sequence ID" value="SHE36088.1"/>
    <property type="molecule type" value="Genomic_DNA"/>
</dbReference>
<keyword evidence="1" id="KW-1133">Transmembrane helix</keyword>
<organism evidence="2 3">
    <name type="scientific">Seinonella peptonophila</name>
    <dbReference type="NCBI Taxonomy" id="112248"/>
    <lineage>
        <taxon>Bacteria</taxon>
        <taxon>Bacillati</taxon>
        <taxon>Bacillota</taxon>
        <taxon>Bacilli</taxon>
        <taxon>Bacillales</taxon>
        <taxon>Thermoactinomycetaceae</taxon>
        <taxon>Seinonella</taxon>
    </lineage>
</organism>
<keyword evidence="3" id="KW-1185">Reference proteome</keyword>
<evidence type="ECO:0000313" key="3">
    <source>
        <dbReference type="Proteomes" id="UP000184476"/>
    </source>
</evidence>